<dbReference type="Pfam" id="PF02517">
    <property type="entry name" value="Rce1-like"/>
    <property type="match status" value="1"/>
</dbReference>
<feature type="transmembrane region" description="Helical" evidence="2">
    <location>
        <begin position="52"/>
        <end position="74"/>
    </location>
</feature>
<evidence type="ECO:0000256" key="1">
    <source>
        <dbReference type="SAM" id="MobiDB-lite"/>
    </source>
</evidence>
<dbReference type="Proteomes" id="UP001482520">
    <property type="component" value="Unassembled WGS sequence"/>
</dbReference>
<feature type="region of interest" description="Disordered" evidence="1">
    <location>
        <begin position="1"/>
        <end position="43"/>
    </location>
</feature>
<dbReference type="RefSeq" id="WP_349505308.1">
    <property type="nucleotide sequence ID" value="NZ_JBEFDI010000121.1"/>
</dbReference>
<evidence type="ECO:0000313" key="4">
    <source>
        <dbReference type="EMBL" id="MEQ7846121.1"/>
    </source>
</evidence>
<feature type="transmembrane region" description="Helical" evidence="2">
    <location>
        <begin position="269"/>
        <end position="289"/>
    </location>
</feature>
<gene>
    <name evidence="4" type="ORF">V6R90_02445</name>
</gene>
<evidence type="ECO:0000256" key="2">
    <source>
        <dbReference type="SAM" id="Phobius"/>
    </source>
</evidence>
<dbReference type="EMBL" id="JBEGDP010000002">
    <property type="protein sequence ID" value="MEQ7846121.1"/>
    <property type="molecule type" value="Genomic_DNA"/>
</dbReference>
<evidence type="ECO:0000313" key="5">
    <source>
        <dbReference type="Proteomes" id="UP001482520"/>
    </source>
</evidence>
<feature type="domain" description="CAAX prenyl protease 2/Lysostaphin resistance protein A-like" evidence="3">
    <location>
        <begin position="189"/>
        <end position="280"/>
    </location>
</feature>
<evidence type="ECO:0000259" key="3">
    <source>
        <dbReference type="Pfam" id="PF02517"/>
    </source>
</evidence>
<name>A0ABV1NUF2_9ACTN</name>
<reference evidence="4 5" key="1">
    <citation type="submission" date="2024-02" db="EMBL/GenBank/DDBJ databases">
        <title>Full genome sequence of Nocardioides kribbensis.</title>
        <authorList>
            <person name="Poletto B.L."/>
            <person name="Silva G."/>
            <person name="Galante D."/>
            <person name="Campos K.R."/>
            <person name="Santos M.B.N."/>
            <person name="Sacchi C.T."/>
        </authorList>
    </citation>
    <scope>NUCLEOTIDE SEQUENCE [LARGE SCALE GENOMIC DNA]</scope>
    <source>
        <strain evidence="4 5">O4R</strain>
    </source>
</reference>
<feature type="transmembrane region" description="Helical" evidence="2">
    <location>
        <begin position="245"/>
        <end position="262"/>
    </location>
</feature>
<keyword evidence="2" id="KW-1133">Transmembrane helix</keyword>
<comment type="caution">
    <text evidence="4">The sequence shown here is derived from an EMBL/GenBank/DDBJ whole genome shotgun (WGS) entry which is preliminary data.</text>
</comment>
<sequence>MATHTDGSGPSPDPARGPAPDPRGRAARAAEVPGSTAVPAPQSPGGLLSRRLLLVELVVVLALSLGRSAVYSVVNLLEAATAPGGLAGQTASMNGSYAPQRPWFDLVYQLLAFGFSLVPVLLAGYLLVRSGVGLRELWARGGAWLTGLDLARGAAIAAGVGSVGVAFYLVMHALGLSLTVVPDNLPDVWWHIPVLVLSALENAIVEEVLVLGYVLVRLRQLGLGDLTAIVVAAVLRGSYHLYQGLGGFVGNLVMGLLFGWLYRRWGRVMPLVVAHTLLDIGAFVGYAVLAGQVSWLPT</sequence>
<organism evidence="4 5">
    <name type="scientific">Nocardioides kribbensis</name>
    <dbReference type="NCBI Taxonomy" id="305517"/>
    <lineage>
        <taxon>Bacteria</taxon>
        <taxon>Bacillati</taxon>
        <taxon>Actinomycetota</taxon>
        <taxon>Actinomycetes</taxon>
        <taxon>Propionibacteriales</taxon>
        <taxon>Nocardioidaceae</taxon>
        <taxon>Nocardioides</taxon>
    </lineage>
</organism>
<feature type="transmembrane region" description="Helical" evidence="2">
    <location>
        <begin position="149"/>
        <end position="170"/>
    </location>
</feature>
<dbReference type="InterPro" id="IPR003675">
    <property type="entry name" value="Rce1/LyrA-like_dom"/>
</dbReference>
<keyword evidence="5" id="KW-1185">Reference proteome</keyword>
<keyword evidence="2" id="KW-0812">Transmembrane</keyword>
<proteinExistence type="predicted"/>
<feature type="compositionally biased region" description="Pro residues" evidence="1">
    <location>
        <begin position="11"/>
        <end position="21"/>
    </location>
</feature>
<feature type="transmembrane region" description="Helical" evidence="2">
    <location>
        <begin position="106"/>
        <end position="128"/>
    </location>
</feature>
<feature type="compositionally biased region" description="Low complexity" evidence="1">
    <location>
        <begin position="1"/>
        <end position="10"/>
    </location>
</feature>
<accession>A0ABV1NUF2</accession>
<protein>
    <submittedName>
        <fullName evidence="4">Type II CAAX endopeptidase family protein</fullName>
    </submittedName>
</protein>
<keyword evidence="2" id="KW-0472">Membrane</keyword>